<dbReference type="InterPro" id="IPR009057">
    <property type="entry name" value="Homeodomain-like_sf"/>
</dbReference>
<proteinExistence type="predicted"/>
<dbReference type="GO" id="GO:0003677">
    <property type="term" value="F:DNA binding"/>
    <property type="evidence" value="ECO:0007669"/>
    <property type="project" value="InterPro"/>
</dbReference>
<protein>
    <recommendedName>
        <fullName evidence="2">HTH psq-type domain-containing protein</fullName>
    </recommendedName>
</protein>
<dbReference type="AlphaFoldDB" id="A0A9P0LKK2"/>
<feature type="domain" description="HTH psq-type" evidence="2">
    <location>
        <begin position="42"/>
        <end position="75"/>
    </location>
</feature>
<dbReference type="EMBL" id="CAKOFQ010007308">
    <property type="protein sequence ID" value="CAH1997887.1"/>
    <property type="molecule type" value="Genomic_DNA"/>
</dbReference>
<comment type="caution">
    <text evidence="3">The sequence shown here is derived from an EMBL/GenBank/DDBJ whole genome shotgun (WGS) entry which is preliminary data.</text>
</comment>
<name>A0A9P0LKK2_ACAOB</name>
<accession>A0A9P0LKK2</accession>
<keyword evidence="4" id="KW-1185">Reference proteome</keyword>
<sequence length="215" mass="25122">MDINSCTVAQILIFSERKEISSDGIWEDLDQLFENMYRVRPALEDIRNKRKSLRGASEYYGIPKSTLSEKLVRQKAGKHGAPTKLSEQEEKIFAEGITQFAEWGFPMTRWDIRCLVKDYLNRKGKQITQFKDNMLGIEWFYNFVGRNKILTERFAQNIKRYRANVTKAVVKSYFENLELTLEGVELMNIVNYDETNLTDDPRKQKVLCRRGSEAG</sequence>
<dbReference type="Pfam" id="PF05225">
    <property type="entry name" value="HTH_psq"/>
    <property type="match status" value="1"/>
</dbReference>
<gene>
    <name evidence="3" type="ORF">ACAOBT_LOCUS24029</name>
</gene>
<evidence type="ECO:0000259" key="2">
    <source>
        <dbReference type="Pfam" id="PF05225"/>
    </source>
</evidence>
<dbReference type="Proteomes" id="UP001152888">
    <property type="component" value="Unassembled WGS sequence"/>
</dbReference>
<dbReference type="GO" id="GO:0005634">
    <property type="term" value="C:nucleus"/>
    <property type="evidence" value="ECO:0007669"/>
    <property type="project" value="UniProtKB-SubCell"/>
</dbReference>
<dbReference type="Gene3D" id="1.10.10.60">
    <property type="entry name" value="Homeodomain-like"/>
    <property type="match status" value="1"/>
</dbReference>
<reference evidence="3" key="1">
    <citation type="submission" date="2022-03" db="EMBL/GenBank/DDBJ databases">
        <authorList>
            <person name="Sayadi A."/>
        </authorList>
    </citation>
    <scope>NUCLEOTIDE SEQUENCE</scope>
</reference>
<dbReference type="InterPro" id="IPR007889">
    <property type="entry name" value="HTH_Psq"/>
</dbReference>
<evidence type="ECO:0000256" key="1">
    <source>
        <dbReference type="ARBA" id="ARBA00004123"/>
    </source>
</evidence>
<organism evidence="3 4">
    <name type="scientific">Acanthoscelides obtectus</name>
    <name type="common">Bean weevil</name>
    <name type="synonym">Bruchus obtectus</name>
    <dbReference type="NCBI Taxonomy" id="200917"/>
    <lineage>
        <taxon>Eukaryota</taxon>
        <taxon>Metazoa</taxon>
        <taxon>Ecdysozoa</taxon>
        <taxon>Arthropoda</taxon>
        <taxon>Hexapoda</taxon>
        <taxon>Insecta</taxon>
        <taxon>Pterygota</taxon>
        <taxon>Neoptera</taxon>
        <taxon>Endopterygota</taxon>
        <taxon>Coleoptera</taxon>
        <taxon>Polyphaga</taxon>
        <taxon>Cucujiformia</taxon>
        <taxon>Chrysomeloidea</taxon>
        <taxon>Chrysomelidae</taxon>
        <taxon>Bruchinae</taxon>
        <taxon>Bruchini</taxon>
        <taxon>Acanthoscelides</taxon>
    </lineage>
</organism>
<evidence type="ECO:0000313" key="4">
    <source>
        <dbReference type="Proteomes" id="UP001152888"/>
    </source>
</evidence>
<dbReference type="OrthoDB" id="8193167at2759"/>
<evidence type="ECO:0000313" key="3">
    <source>
        <dbReference type="EMBL" id="CAH1997887.1"/>
    </source>
</evidence>
<comment type="subcellular location">
    <subcellularLocation>
        <location evidence="1">Nucleus</location>
    </subcellularLocation>
</comment>
<dbReference type="SUPFAM" id="SSF46689">
    <property type="entry name" value="Homeodomain-like"/>
    <property type="match status" value="1"/>
</dbReference>